<comment type="function">
    <text evidence="1">DNA-dependent RNA polymerase catalyzes the transcription of DNA into RNA using the four ribonucleoside triphosphates as substrates. Common component of RNA polymerases I, II and III which synthesize ribosomal RNA precursors, mRNA precursors and many functional non-coding RNAs, and small RNAs, such as 5S rRNA and tRNAs, respectively.</text>
</comment>
<organism evidence="2 3">
    <name type="scientific">Aphis craccivora</name>
    <name type="common">Cowpea aphid</name>
    <dbReference type="NCBI Taxonomy" id="307492"/>
    <lineage>
        <taxon>Eukaryota</taxon>
        <taxon>Metazoa</taxon>
        <taxon>Ecdysozoa</taxon>
        <taxon>Arthropoda</taxon>
        <taxon>Hexapoda</taxon>
        <taxon>Insecta</taxon>
        <taxon>Pterygota</taxon>
        <taxon>Neoptera</taxon>
        <taxon>Paraneoptera</taxon>
        <taxon>Hemiptera</taxon>
        <taxon>Sternorrhyncha</taxon>
        <taxon>Aphidomorpha</taxon>
        <taxon>Aphidoidea</taxon>
        <taxon>Aphididae</taxon>
        <taxon>Aphidini</taxon>
        <taxon>Aphis</taxon>
        <taxon>Aphis</taxon>
    </lineage>
</organism>
<name>A0A6G0YK88_APHCR</name>
<dbReference type="EMBL" id="VUJU01003599">
    <property type="protein sequence ID" value="KAF0757356.1"/>
    <property type="molecule type" value="Genomic_DNA"/>
</dbReference>
<dbReference type="Gene3D" id="2.40.50.140">
    <property type="entry name" value="Nucleic acid-binding proteins"/>
    <property type="match status" value="1"/>
</dbReference>
<comment type="caution">
    <text evidence="2">The sequence shown here is derived from an EMBL/GenBank/DDBJ whole genome shotgun (WGS) entry which is preliminary data.</text>
</comment>
<dbReference type="GO" id="GO:0000428">
    <property type="term" value="C:DNA-directed RNA polymerase complex"/>
    <property type="evidence" value="ECO:0007669"/>
    <property type="project" value="UniProtKB-KW"/>
</dbReference>
<keyword evidence="2" id="KW-0240">DNA-directed RNA polymerase</keyword>
<sequence>MINLPFNLYIGVLNNVVMWKYVMYLHNVIESLGRPRDGIQHNKTYQYKNYIIPKRIGRRDRLNALNTILSQYLSLNDGLYVEINNLLLLPVIVSRLHCESESFKMELILDINSWIYPMDLVCKQHSNVIHRGCSLLDSNYLLLEKYTLLPSLSTQYPNISGVIVIIVIELRGKRLHILLVKI</sequence>
<evidence type="ECO:0000313" key="3">
    <source>
        <dbReference type="Proteomes" id="UP000478052"/>
    </source>
</evidence>
<accession>A0A6G0YK88</accession>
<evidence type="ECO:0000313" key="2">
    <source>
        <dbReference type="EMBL" id="KAF0757356.1"/>
    </source>
</evidence>
<dbReference type="InterPro" id="IPR012340">
    <property type="entry name" value="NA-bd_OB-fold"/>
</dbReference>
<dbReference type="InterPro" id="IPR005570">
    <property type="entry name" value="RPABC3"/>
</dbReference>
<dbReference type="Proteomes" id="UP000478052">
    <property type="component" value="Unassembled WGS sequence"/>
</dbReference>
<gene>
    <name evidence="2" type="ORF">FWK35_00024612</name>
</gene>
<reference evidence="2 3" key="1">
    <citation type="submission" date="2019-08" db="EMBL/GenBank/DDBJ databases">
        <title>Whole genome of Aphis craccivora.</title>
        <authorList>
            <person name="Voronova N.V."/>
            <person name="Shulinski R.S."/>
            <person name="Bandarenka Y.V."/>
            <person name="Zhorov D.G."/>
            <person name="Warner D."/>
        </authorList>
    </citation>
    <scope>NUCLEOTIDE SEQUENCE [LARGE SCALE GENOMIC DNA]</scope>
    <source>
        <strain evidence="2">180601</strain>
        <tissue evidence="2">Whole Body</tissue>
    </source>
</reference>
<dbReference type="OrthoDB" id="10249565at2759"/>
<evidence type="ECO:0000256" key="1">
    <source>
        <dbReference type="ARBA" id="ARBA00044496"/>
    </source>
</evidence>
<keyword evidence="3" id="KW-1185">Reference proteome</keyword>
<dbReference type="GO" id="GO:0006351">
    <property type="term" value="P:DNA-templated transcription"/>
    <property type="evidence" value="ECO:0007669"/>
    <property type="project" value="InterPro"/>
</dbReference>
<dbReference type="Pfam" id="PF03870">
    <property type="entry name" value="RNA_pol_Rpb8"/>
    <property type="match status" value="1"/>
</dbReference>
<proteinExistence type="predicted"/>
<protein>
    <submittedName>
        <fullName evidence="2">DNA-directed RNA polymerases I, II, and III subunit RPABC3</fullName>
    </submittedName>
</protein>
<keyword evidence="2" id="KW-0804">Transcription</keyword>
<dbReference type="AlphaFoldDB" id="A0A6G0YK88"/>
<dbReference type="GO" id="GO:0003899">
    <property type="term" value="F:DNA-directed RNA polymerase activity"/>
    <property type="evidence" value="ECO:0007669"/>
    <property type="project" value="InterPro"/>
</dbReference>